<gene>
    <name evidence="2" type="ORF">AKJ08_1102</name>
</gene>
<dbReference type="AlphaFoldDB" id="A0A0K1PB28"/>
<feature type="compositionally biased region" description="Low complexity" evidence="1">
    <location>
        <begin position="33"/>
        <end position="46"/>
    </location>
</feature>
<keyword evidence="3" id="KW-1185">Reference proteome</keyword>
<proteinExistence type="predicted"/>
<name>A0A0K1PB28_9BACT</name>
<evidence type="ECO:0000313" key="2">
    <source>
        <dbReference type="EMBL" id="AKU90715.1"/>
    </source>
</evidence>
<sequence length="69" mass="6913">MVTTRTQTEVAQAAKSGREGAVTPEPAEEEPARVAAQVRAAVQGEALAGAQATPGPEARAAAEGTTSPR</sequence>
<feature type="compositionally biased region" description="Polar residues" evidence="1">
    <location>
        <begin position="1"/>
        <end position="10"/>
    </location>
</feature>
<feature type="region of interest" description="Disordered" evidence="1">
    <location>
        <begin position="1"/>
        <end position="69"/>
    </location>
</feature>
<evidence type="ECO:0000313" key="3">
    <source>
        <dbReference type="Proteomes" id="UP000055590"/>
    </source>
</evidence>
<organism evidence="2 3">
    <name type="scientific">Vulgatibacter incomptus</name>
    <dbReference type="NCBI Taxonomy" id="1391653"/>
    <lineage>
        <taxon>Bacteria</taxon>
        <taxon>Pseudomonadati</taxon>
        <taxon>Myxococcota</taxon>
        <taxon>Myxococcia</taxon>
        <taxon>Myxococcales</taxon>
        <taxon>Cystobacterineae</taxon>
        <taxon>Vulgatibacteraceae</taxon>
        <taxon>Vulgatibacter</taxon>
    </lineage>
</organism>
<evidence type="ECO:0000256" key="1">
    <source>
        <dbReference type="SAM" id="MobiDB-lite"/>
    </source>
</evidence>
<accession>A0A0K1PB28</accession>
<reference evidence="2 3" key="1">
    <citation type="submission" date="2015-08" db="EMBL/GenBank/DDBJ databases">
        <authorList>
            <person name="Babu N.S."/>
            <person name="Beckwith C.J."/>
            <person name="Beseler K.G."/>
            <person name="Brison A."/>
            <person name="Carone J.V."/>
            <person name="Caskin T.P."/>
            <person name="Diamond M."/>
            <person name="Durham M.E."/>
            <person name="Foxe J.M."/>
            <person name="Go M."/>
            <person name="Henderson B.A."/>
            <person name="Jones I.B."/>
            <person name="McGettigan J.A."/>
            <person name="Micheletti S.J."/>
            <person name="Nasrallah M.E."/>
            <person name="Ortiz D."/>
            <person name="Piller C.R."/>
            <person name="Privatt S.R."/>
            <person name="Schneider S.L."/>
            <person name="Sharp S."/>
            <person name="Smith T.C."/>
            <person name="Stanton J.D."/>
            <person name="Ullery H.E."/>
            <person name="Wilson R.J."/>
            <person name="Serrano M.G."/>
            <person name="Buck G."/>
            <person name="Lee V."/>
            <person name="Wang Y."/>
            <person name="Carvalho R."/>
            <person name="Voegtly L."/>
            <person name="Shi R."/>
            <person name="Duckworth R."/>
            <person name="Johnson A."/>
            <person name="Loviza R."/>
            <person name="Walstead R."/>
            <person name="Shah Z."/>
            <person name="Kiflezghi M."/>
            <person name="Wade K."/>
            <person name="Ball S.L."/>
            <person name="Bradley K.W."/>
            <person name="Asai D.J."/>
            <person name="Bowman C.A."/>
            <person name="Russell D.A."/>
            <person name="Pope W.H."/>
            <person name="Jacobs-Sera D."/>
            <person name="Hendrix R.W."/>
            <person name="Hatfull G.F."/>
        </authorList>
    </citation>
    <scope>NUCLEOTIDE SEQUENCE [LARGE SCALE GENOMIC DNA]</scope>
    <source>
        <strain evidence="2 3">DSM 27710</strain>
    </source>
</reference>
<protein>
    <submittedName>
        <fullName evidence="2">Uncharacterized protein</fullName>
    </submittedName>
</protein>
<dbReference type="EMBL" id="CP012332">
    <property type="protein sequence ID" value="AKU90715.1"/>
    <property type="molecule type" value="Genomic_DNA"/>
</dbReference>
<dbReference type="KEGG" id="vin:AKJ08_1102"/>
<dbReference type="Proteomes" id="UP000055590">
    <property type="component" value="Chromosome"/>
</dbReference>